<feature type="region of interest" description="Disordered" evidence="1">
    <location>
        <begin position="339"/>
        <end position="360"/>
    </location>
</feature>
<comment type="caution">
    <text evidence="4">The sequence shown here is derived from an EMBL/GenBank/DDBJ whole genome shotgun (WGS) entry which is preliminary data.</text>
</comment>
<dbReference type="InterPro" id="IPR003156">
    <property type="entry name" value="DHHA1_dom"/>
</dbReference>
<feature type="domain" description="DHHA1" evidence="3">
    <location>
        <begin position="252"/>
        <end position="319"/>
    </location>
</feature>
<evidence type="ECO:0000259" key="2">
    <source>
        <dbReference type="Pfam" id="PF01368"/>
    </source>
</evidence>
<dbReference type="eggNOG" id="COG0618">
    <property type="taxonomic scope" value="Bacteria"/>
</dbReference>
<gene>
    <name evidence="4" type="ORF">HMPREF9450_00142</name>
</gene>
<dbReference type="RefSeq" id="WP_009132948.1">
    <property type="nucleotide sequence ID" value="NZ_CP102250.1"/>
</dbReference>
<dbReference type="STRING" id="742725.HMPREF9450_00142"/>
<dbReference type="Pfam" id="PF02272">
    <property type="entry name" value="DHHA1"/>
    <property type="match status" value="1"/>
</dbReference>
<feature type="domain" description="DDH" evidence="2">
    <location>
        <begin position="21"/>
        <end position="175"/>
    </location>
</feature>
<evidence type="ECO:0000256" key="1">
    <source>
        <dbReference type="SAM" id="MobiDB-lite"/>
    </source>
</evidence>
<dbReference type="Gene3D" id="3.90.1640.10">
    <property type="entry name" value="inorganic pyrophosphatase (n-terminal core)"/>
    <property type="match status" value="1"/>
</dbReference>
<dbReference type="InterPro" id="IPR038763">
    <property type="entry name" value="DHH_sf"/>
</dbReference>
<dbReference type="HOGENOM" id="CLU_039720_0_0_10"/>
<accession>G5H5D2</accession>
<evidence type="ECO:0008006" key="6">
    <source>
        <dbReference type="Google" id="ProtNLM"/>
    </source>
</evidence>
<dbReference type="Gene3D" id="3.10.310.30">
    <property type="match status" value="1"/>
</dbReference>
<dbReference type="PANTHER" id="PTHR47618">
    <property type="entry name" value="BIFUNCTIONAL OLIGORIBONUCLEASE AND PAP PHOSPHATASE NRNA"/>
    <property type="match status" value="1"/>
</dbReference>
<dbReference type="PATRIC" id="fig|742725.3.peg.160"/>
<reference evidence="4 5" key="1">
    <citation type="submission" date="2011-08" db="EMBL/GenBank/DDBJ databases">
        <title>The Genome Sequence of Alistipes indistinctus YIT 12060.</title>
        <authorList>
            <consortium name="The Broad Institute Genome Sequencing Platform"/>
            <person name="Earl A."/>
            <person name="Ward D."/>
            <person name="Feldgarden M."/>
            <person name="Gevers D."/>
            <person name="Morotomi M."/>
            <person name="Young S.K."/>
            <person name="Zeng Q."/>
            <person name="Gargeya S."/>
            <person name="Fitzgerald M."/>
            <person name="Haas B."/>
            <person name="Abouelleil A."/>
            <person name="Alvarado L."/>
            <person name="Arachchi H.M."/>
            <person name="Berlin A."/>
            <person name="Brown A."/>
            <person name="Chapman S.B."/>
            <person name="Chen Z."/>
            <person name="Dunbar C."/>
            <person name="Freedman E."/>
            <person name="Gearin G."/>
            <person name="Gellesch M."/>
            <person name="Goldberg J."/>
            <person name="Griggs A."/>
            <person name="Gujja S."/>
            <person name="Heiman D."/>
            <person name="Howarth C."/>
            <person name="Larson L."/>
            <person name="Lui A."/>
            <person name="MacDonald P.J.P."/>
            <person name="Montmayeur A."/>
            <person name="Murphy C."/>
            <person name="Neiman D."/>
            <person name="Pearson M."/>
            <person name="Priest M."/>
            <person name="Roberts A."/>
            <person name="Saif S."/>
            <person name="Shea T."/>
            <person name="Shenoy N."/>
            <person name="Sisk P."/>
            <person name="Stolte C."/>
            <person name="Sykes S."/>
            <person name="Wortman J."/>
            <person name="Nusbaum C."/>
            <person name="Birren B."/>
        </authorList>
    </citation>
    <scope>NUCLEOTIDE SEQUENCE [LARGE SCALE GENOMIC DNA]</scope>
    <source>
        <strain evidence="4 5">YIT 12060</strain>
    </source>
</reference>
<evidence type="ECO:0000259" key="3">
    <source>
        <dbReference type="Pfam" id="PF02272"/>
    </source>
</evidence>
<organism evidence="4 5">
    <name type="scientific">Alistipes indistinctus YIT 12060</name>
    <dbReference type="NCBI Taxonomy" id="742725"/>
    <lineage>
        <taxon>Bacteria</taxon>
        <taxon>Pseudomonadati</taxon>
        <taxon>Bacteroidota</taxon>
        <taxon>Bacteroidia</taxon>
        <taxon>Bacteroidales</taxon>
        <taxon>Rikenellaceae</taxon>
        <taxon>Alistipes</taxon>
    </lineage>
</organism>
<proteinExistence type="predicted"/>
<dbReference type="GeneID" id="92816568"/>
<name>G5H5D2_9BACT</name>
<dbReference type="GO" id="GO:0003676">
    <property type="term" value="F:nucleic acid binding"/>
    <property type="evidence" value="ECO:0007669"/>
    <property type="project" value="InterPro"/>
</dbReference>
<protein>
    <recommendedName>
        <fullName evidence="6">DDH domain-containing protein</fullName>
    </recommendedName>
</protein>
<sequence>MMLSADKLNRLRELIGGAPRKIALLCHTNPDGDTIGAALAWRAYLERLGHTTCCIAPNRYPYFLEWMSDIAQIGVFKEDSDGALARFVAEADIIFSMDFNQIGRLDRLTETVQANTTATRVLIDHHLHPPLDEYALSFSDVKACSTSYIVYRLIMALAGEEAITRPMAESLYVGIMTDTGNFAYSILDADLFRAVAVLIDRGINVPHIYSAVYNNFSEGRMRLLGYVLNDKMKLLWEHGTAYVGLTEEEMRRFNFKQGDSEGFVNYPLSIRGINLSAMFIETHRDIRVSLRSRGDVDVNVFARRYFGGGGHRNAAGGKSFVTMEETIRHFERSVREYFGELPPPATDNGDTDNGNPSQVE</sequence>
<feature type="compositionally biased region" description="Polar residues" evidence="1">
    <location>
        <begin position="351"/>
        <end position="360"/>
    </location>
</feature>
<keyword evidence="5" id="KW-1185">Reference proteome</keyword>
<dbReference type="InterPro" id="IPR001667">
    <property type="entry name" value="DDH_dom"/>
</dbReference>
<evidence type="ECO:0000313" key="5">
    <source>
        <dbReference type="Proteomes" id="UP000006008"/>
    </source>
</evidence>
<dbReference type="PANTHER" id="PTHR47618:SF1">
    <property type="entry name" value="BIFUNCTIONAL OLIGORIBONUCLEASE AND PAP PHOSPHATASE NRNA"/>
    <property type="match status" value="1"/>
</dbReference>
<dbReference type="SUPFAM" id="SSF64182">
    <property type="entry name" value="DHH phosphoesterases"/>
    <property type="match status" value="1"/>
</dbReference>
<dbReference type="EMBL" id="ADLD01000003">
    <property type="protein sequence ID" value="EHB93371.1"/>
    <property type="molecule type" value="Genomic_DNA"/>
</dbReference>
<dbReference type="InterPro" id="IPR051319">
    <property type="entry name" value="Oligoribo/pAp-PDE_c-di-AMP_PDE"/>
</dbReference>
<dbReference type="OrthoDB" id="9803668at2"/>
<dbReference type="Pfam" id="PF01368">
    <property type="entry name" value="DHH"/>
    <property type="match status" value="1"/>
</dbReference>
<dbReference type="Proteomes" id="UP000006008">
    <property type="component" value="Unassembled WGS sequence"/>
</dbReference>
<evidence type="ECO:0000313" key="4">
    <source>
        <dbReference type="EMBL" id="EHB93371.1"/>
    </source>
</evidence>
<dbReference type="AlphaFoldDB" id="G5H5D2"/>